<dbReference type="HAMAP" id="MF_00129">
    <property type="entry name" value="MnmG_GidA"/>
    <property type="match status" value="1"/>
</dbReference>
<evidence type="ECO:0000256" key="8">
    <source>
        <dbReference type="ARBA" id="ARBA00022827"/>
    </source>
</evidence>
<keyword evidence="6 12" id="KW-0285">Flavoprotein</keyword>
<evidence type="ECO:0000256" key="5">
    <source>
        <dbReference type="ARBA" id="ARBA00022490"/>
    </source>
</evidence>
<dbReference type="PANTHER" id="PTHR11806:SF0">
    <property type="entry name" value="PROTEIN MTO1 HOMOLOG, MITOCHONDRIAL"/>
    <property type="match status" value="1"/>
</dbReference>
<feature type="binding site" evidence="12">
    <location>
        <position position="127"/>
    </location>
    <ligand>
        <name>FAD</name>
        <dbReference type="ChEBI" id="CHEBI:57692"/>
    </ligand>
</feature>
<evidence type="ECO:0000256" key="10">
    <source>
        <dbReference type="ARBA" id="ARBA00025948"/>
    </source>
</evidence>
<dbReference type="GO" id="GO:0050660">
    <property type="term" value="F:flavin adenine dinucleotide binding"/>
    <property type="evidence" value="ECO:0007669"/>
    <property type="project" value="UniProtKB-UniRule"/>
</dbReference>
<accession>A0A179ES45</accession>
<organism evidence="14 15">
    <name type="scientific">Enterococcus thailandicus</name>
    <dbReference type="NCBI Taxonomy" id="417368"/>
    <lineage>
        <taxon>Bacteria</taxon>
        <taxon>Bacillati</taxon>
        <taxon>Bacillota</taxon>
        <taxon>Bacilli</taxon>
        <taxon>Lactobacillales</taxon>
        <taxon>Enterococcaceae</taxon>
        <taxon>Enterococcus</taxon>
    </lineage>
</organism>
<evidence type="ECO:0000313" key="14">
    <source>
        <dbReference type="EMBL" id="OAQ55882.1"/>
    </source>
</evidence>
<comment type="subcellular location">
    <subcellularLocation>
        <location evidence="12">Cytoplasm</location>
    </subcellularLocation>
</comment>
<reference evidence="14 15" key="1">
    <citation type="submission" date="2016-04" db="EMBL/GenBank/DDBJ databases">
        <title>Draft genome of an Enterococcus thailandicus strain isolated from bovine feces.</title>
        <authorList>
            <person name="Beukers A.G."/>
            <person name="Zaheer R."/>
            <person name="Goji N."/>
            <person name="Cook S.R."/>
            <person name="Amoako K."/>
            <person name="Chaves A.V."/>
            <person name="Ward M.P."/>
            <person name="Mcallister T.A."/>
        </authorList>
    </citation>
    <scope>NUCLEOTIDE SEQUENCE [LARGE SCALE GENOMIC DNA]</scope>
    <source>
        <strain evidence="14 15">F0711D 46</strain>
    </source>
</reference>
<dbReference type="AlphaFoldDB" id="A0A179ES45"/>
<dbReference type="GO" id="GO:0005829">
    <property type="term" value="C:cytosol"/>
    <property type="evidence" value="ECO:0007669"/>
    <property type="project" value="TreeGrafter"/>
</dbReference>
<evidence type="ECO:0000256" key="3">
    <source>
        <dbReference type="ARBA" id="ARBA00007653"/>
    </source>
</evidence>
<comment type="subunit">
    <text evidence="10 12">Homodimer. Heterotetramer of two MnmE and two MnmG subunits.</text>
</comment>
<feature type="binding site" evidence="12">
    <location>
        <begin position="15"/>
        <end position="20"/>
    </location>
    <ligand>
        <name>FAD</name>
        <dbReference type="ChEBI" id="CHEBI:57692"/>
    </ligand>
</feature>
<dbReference type="InterPro" id="IPR004416">
    <property type="entry name" value="MnmG"/>
</dbReference>
<keyword evidence="9 12" id="KW-0520">NAD</keyword>
<evidence type="ECO:0000256" key="2">
    <source>
        <dbReference type="ARBA" id="ARBA00003717"/>
    </source>
</evidence>
<dbReference type="PROSITE" id="PS01280">
    <property type="entry name" value="GIDA_1"/>
    <property type="match status" value="1"/>
</dbReference>
<dbReference type="GO" id="GO:0030488">
    <property type="term" value="P:tRNA methylation"/>
    <property type="evidence" value="ECO:0007669"/>
    <property type="project" value="TreeGrafter"/>
</dbReference>
<dbReference type="FunFam" id="1.10.10.1800:FF:000001">
    <property type="entry name" value="tRNA uridine 5-carboxymethylaminomethyl modification enzyme MnmG"/>
    <property type="match status" value="1"/>
</dbReference>
<dbReference type="InterPro" id="IPR026904">
    <property type="entry name" value="MnmG_C"/>
</dbReference>
<comment type="function">
    <text evidence="2 12">NAD-binding protein involved in the addition of a carboxymethylaminomethyl (cmnm) group at the wobble position (U34) of certain tRNAs, forming tRNA-cmnm(5)s(2)U34.</text>
</comment>
<dbReference type="InterPro" id="IPR049312">
    <property type="entry name" value="GIDA_C_N"/>
</dbReference>
<dbReference type="InterPro" id="IPR040131">
    <property type="entry name" value="MnmG_N"/>
</dbReference>
<dbReference type="EMBL" id="LWMN01000012">
    <property type="protein sequence ID" value="OAQ55882.1"/>
    <property type="molecule type" value="Genomic_DNA"/>
</dbReference>
<dbReference type="InterPro" id="IPR036188">
    <property type="entry name" value="FAD/NAD-bd_sf"/>
</dbReference>
<comment type="cofactor">
    <cofactor evidence="1 12">
        <name>FAD</name>
        <dbReference type="ChEBI" id="CHEBI:57692"/>
    </cofactor>
</comment>
<dbReference type="PANTHER" id="PTHR11806">
    <property type="entry name" value="GLUCOSE INHIBITED DIVISION PROTEIN A"/>
    <property type="match status" value="1"/>
</dbReference>
<dbReference type="SMART" id="SM01228">
    <property type="entry name" value="GIDA_assoc_3"/>
    <property type="match status" value="1"/>
</dbReference>
<dbReference type="Gene3D" id="1.10.10.1800">
    <property type="entry name" value="tRNA uridine 5-carboxymethylaminomethyl modification enzyme MnmG/GidA"/>
    <property type="match status" value="1"/>
</dbReference>
<dbReference type="InterPro" id="IPR020595">
    <property type="entry name" value="MnmG-rel_CS"/>
</dbReference>
<feature type="binding site" evidence="12">
    <location>
        <position position="373"/>
    </location>
    <ligand>
        <name>FAD</name>
        <dbReference type="ChEBI" id="CHEBI:57692"/>
    </ligand>
</feature>
<dbReference type="Pfam" id="PF13932">
    <property type="entry name" value="SAM_GIDA_C"/>
    <property type="match status" value="1"/>
</dbReference>
<comment type="similarity">
    <text evidence="3 12">Belongs to the MnmG family.</text>
</comment>
<name>A0A179ES45_ENTTH</name>
<dbReference type="GO" id="GO:0002098">
    <property type="term" value="P:tRNA wobble uridine modification"/>
    <property type="evidence" value="ECO:0007669"/>
    <property type="project" value="InterPro"/>
</dbReference>
<dbReference type="NCBIfam" id="TIGR00136">
    <property type="entry name" value="mnmG_gidA"/>
    <property type="match status" value="1"/>
</dbReference>
<dbReference type="InterPro" id="IPR044920">
    <property type="entry name" value="MnmG_C_subdom_sf"/>
</dbReference>
<keyword evidence="8 12" id="KW-0274">FAD</keyword>
<evidence type="ECO:0000256" key="4">
    <source>
        <dbReference type="ARBA" id="ARBA00020461"/>
    </source>
</evidence>
<dbReference type="RefSeq" id="WP_067483674.1">
    <property type="nucleotide sequence ID" value="NZ_BSWX01000009.1"/>
</dbReference>
<gene>
    <name evidence="12" type="primary">mnmG</name>
    <name evidence="12" type="synonym">gidA</name>
    <name evidence="14" type="ORF">A6E74_07395</name>
</gene>
<dbReference type="FunFam" id="1.10.150.570:FF:000001">
    <property type="entry name" value="tRNA uridine 5-carboxymethylaminomethyl modification enzyme MnmG"/>
    <property type="match status" value="1"/>
</dbReference>
<dbReference type="Pfam" id="PF01134">
    <property type="entry name" value="GIDA"/>
    <property type="match status" value="1"/>
</dbReference>
<protein>
    <recommendedName>
        <fullName evidence="4 12">tRNA uridine 5-carboxymethylaminomethyl modification enzyme MnmG</fullName>
    </recommendedName>
    <alternativeName>
        <fullName evidence="11 12">Glucose-inhibited division protein A</fullName>
    </alternativeName>
</protein>
<keyword evidence="5 12" id="KW-0963">Cytoplasm</keyword>
<evidence type="ECO:0000259" key="13">
    <source>
        <dbReference type="SMART" id="SM01228"/>
    </source>
</evidence>
<evidence type="ECO:0000313" key="15">
    <source>
        <dbReference type="Proteomes" id="UP000078516"/>
    </source>
</evidence>
<dbReference type="PRINTS" id="PR00411">
    <property type="entry name" value="PNDRDTASEI"/>
</dbReference>
<dbReference type="FunFam" id="3.50.50.60:FF:000063">
    <property type="entry name" value="tRNA uridine 5-carboxymethylaminomethyl modification enzyme MnmG"/>
    <property type="match status" value="1"/>
</dbReference>
<dbReference type="InterPro" id="IPR002218">
    <property type="entry name" value="MnmG-rel"/>
</dbReference>
<keyword evidence="15" id="KW-1185">Reference proteome</keyword>
<dbReference type="Gene3D" id="3.50.50.60">
    <property type="entry name" value="FAD/NAD(P)-binding domain"/>
    <property type="match status" value="2"/>
</dbReference>
<evidence type="ECO:0000256" key="11">
    <source>
        <dbReference type="ARBA" id="ARBA00031800"/>
    </source>
</evidence>
<dbReference type="PROSITE" id="PS01281">
    <property type="entry name" value="GIDA_2"/>
    <property type="match status" value="1"/>
</dbReference>
<proteinExistence type="inferred from homology"/>
<evidence type="ECO:0000256" key="9">
    <source>
        <dbReference type="ARBA" id="ARBA00023027"/>
    </source>
</evidence>
<dbReference type="Proteomes" id="UP000078516">
    <property type="component" value="Unassembled WGS sequence"/>
</dbReference>
<dbReference type="Pfam" id="PF21680">
    <property type="entry name" value="GIDA_C_1st"/>
    <property type="match status" value="1"/>
</dbReference>
<evidence type="ECO:0000256" key="1">
    <source>
        <dbReference type="ARBA" id="ARBA00001974"/>
    </source>
</evidence>
<dbReference type="Gene3D" id="1.10.150.570">
    <property type="entry name" value="GidA associated domain, C-terminal subdomain"/>
    <property type="match status" value="1"/>
</dbReference>
<evidence type="ECO:0000256" key="6">
    <source>
        <dbReference type="ARBA" id="ARBA00022630"/>
    </source>
</evidence>
<feature type="binding site" evidence="12">
    <location>
        <begin position="276"/>
        <end position="290"/>
    </location>
    <ligand>
        <name>NAD(+)</name>
        <dbReference type="ChEBI" id="CHEBI:57540"/>
    </ligand>
</feature>
<dbReference type="SUPFAM" id="SSF51905">
    <property type="entry name" value="FAD/NAD(P)-binding domain"/>
    <property type="match status" value="1"/>
</dbReference>
<evidence type="ECO:0000256" key="12">
    <source>
        <dbReference type="HAMAP-Rule" id="MF_00129"/>
    </source>
</evidence>
<evidence type="ECO:0000256" key="7">
    <source>
        <dbReference type="ARBA" id="ARBA00022694"/>
    </source>
</evidence>
<dbReference type="FunFam" id="3.50.50.60:FF:000002">
    <property type="entry name" value="tRNA uridine 5-carboxymethylaminomethyl modification enzyme MnmG"/>
    <property type="match status" value="1"/>
</dbReference>
<sequence length="634" mass="69915">MNQYQAESYDVIVVGAGHAGSEAALASARLGSKTLLLTINLDMVAFMPCNPSVGGPAKGVVVREIDALGGEMGKNIDKTYIQMRMLNTGKGPAVRALRAQADKHAYASEMKHTIEKEPNLTLRQGIVEEIIVEEGVCRGVVTSTGARYSAKAVVITAGTALRGEIIIGELKYSSGPNNSQPSVGLANNLKELGFKIERFKTGTPPRVKSSTIDYSVTEEQPGDEKPNHFSFSTPDSAYKIDQEPCWLTYTGESTHQIIRDNLHRAPMFTGIVEGVGARYCPSIEDKIVRFADKPRHQLFLEPEGLNTEEVYVQGLSTSLPEDVQVDVLHSIAGLEKVEMMRTGYAIEYDVIEPHQLRPTLETKVIENLYTAGQTNGTSGYEEAAGQGLIAGINASLKVQEKDPFVIKRSDGYIGVMIDDLVTKGTNEPYRLLTSRAEYRLILRHDNADLRLTEMGHQIGLVKEEQYDSYLSKKAAVEQEIKRLMSIRIKPTEEVQAFLSSIEAAPLKDGVLASDFLKRPEISYADLLKFIPENDALTHKEIEQVEIQIKYEGYIKKAMEKVEKLKRMEAKKIPENIDYAAINGLATEAKQKLQKIQPETIAQASRISGVNPADLSILMVYIEQGKIAKVNASAQ</sequence>
<dbReference type="InterPro" id="IPR047001">
    <property type="entry name" value="MnmG_C_subdom"/>
</dbReference>
<feature type="domain" description="tRNA uridine 5-carboxymethylaminomethyl modification enzyme C-terminal subdomain" evidence="13">
    <location>
        <begin position="548"/>
        <end position="619"/>
    </location>
</feature>
<comment type="caution">
    <text evidence="14">The sequence shown here is derived from an EMBL/GenBank/DDBJ whole genome shotgun (WGS) entry which is preliminary data.</text>
</comment>
<feature type="binding site" evidence="12">
    <location>
        <position position="182"/>
    </location>
    <ligand>
        <name>FAD</name>
        <dbReference type="ChEBI" id="CHEBI:57692"/>
    </ligand>
</feature>
<keyword evidence="7 12" id="KW-0819">tRNA processing</keyword>